<evidence type="ECO:0000313" key="3">
    <source>
        <dbReference type="Proteomes" id="UP000178086"/>
    </source>
</evidence>
<sequence length="279" mass="30555">MTKIAIVTDSTADMALTYYDENDVTMVPLMVRFGEEAYKDWVEMPPERFYPMLRASDILPKTSQPSVQEFIEAYSKYESYDHIFSIHLSGHLSGTIQSADIASRNVNVPVTVVDSKLASVGTAFIVNETIKARNAGNDVAEITALIEGLVRDTRLLFCVDTLKYLELGGRIGKAQALAGSILNIKPILTLEDGVVVPFKKVKGRKKIFKEIVELLSAQSAERLTIGIIHADAPEAARELEGHIKDAGIDYDLVLATQIGSVIGTYVGPGTFGIMYYPHG</sequence>
<dbReference type="SUPFAM" id="SSF82549">
    <property type="entry name" value="DAK1/DegV-like"/>
    <property type="match status" value="1"/>
</dbReference>
<dbReference type="PANTHER" id="PTHR33434:SF2">
    <property type="entry name" value="FATTY ACID-BINDING PROTEIN TM_1468"/>
    <property type="match status" value="1"/>
</dbReference>
<name>A0A1F2UN60_9ACTN</name>
<dbReference type="EMBL" id="MELI01000095">
    <property type="protein sequence ID" value="OFW32445.1"/>
    <property type="molecule type" value="Genomic_DNA"/>
</dbReference>
<evidence type="ECO:0008006" key="4">
    <source>
        <dbReference type="Google" id="ProtNLM"/>
    </source>
</evidence>
<proteinExistence type="predicted"/>
<gene>
    <name evidence="2" type="ORF">A2074_03625</name>
</gene>
<dbReference type="GO" id="GO:0008289">
    <property type="term" value="F:lipid binding"/>
    <property type="evidence" value="ECO:0007669"/>
    <property type="project" value="UniProtKB-KW"/>
</dbReference>
<dbReference type="Gene3D" id="3.30.1180.10">
    <property type="match status" value="1"/>
</dbReference>
<dbReference type="NCBIfam" id="TIGR00762">
    <property type="entry name" value="DegV"/>
    <property type="match status" value="1"/>
</dbReference>
<dbReference type="InterPro" id="IPR003797">
    <property type="entry name" value="DegV"/>
</dbReference>
<dbReference type="Gene3D" id="3.40.50.10170">
    <property type="match status" value="1"/>
</dbReference>
<comment type="caution">
    <text evidence="2">The sequence shown here is derived from an EMBL/GenBank/DDBJ whole genome shotgun (WGS) entry which is preliminary data.</text>
</comment>
<dbReference type="InterPro" id="IPR050270">
    <property type="entry name" value="DegV_domain_contain"/>
</dbReference>
<dbReference type="AlphaFoldDB" id="A0A1F2UN60"/>
<accession>A0A1F2UN60</accession>
<evidence type="ECO:0000256" key="1">
    <source>
        <dbReference type="ARBA" id="ARBA00023121"/>
    </source>
</evidence>
<dbReference type="InterPro" id="IPR043168">
    <property type="entry name" value="DegV_C"/>
</dbReference>
<protein>
    <recommendedName>
        <fullName evidence="4">DegV family protein</fullName>
    </recommendedName>
</protein>
<dbReference type="Proteomes" id="UP000178086">
    <property type="component" value="Unassembled WGS sequence"/>
</dbReference>
<dbReference type="Pfam" id="PF02645">
    <property type="entry name" value="DegV"/>
    <property type="match status" value="1"/>
</dbReference>
<keyword evidence="1" id="KW-0446">Lipid-binding</keyword>
<evidence type="ECO:0000313" key="2">
    <source>
        <dbReference type="EMBL" id="OFW32445.1"/>
    </source>
</evidence>
<reference evidence="2 3" key="1">
    <citation type="journal article" date="2016" name="Nat. Commun.">
        <title>Thousands of microbial genomes shed light on interconnected biogeochemical processes in an aquifer system.</title>
        <authorList>
            <person name="Anantharaman K."/>
            <person name="Brown C.T."/>
            <person name="Hug L.A."/>
            <person name="Sharon I."/>
            <person name="Castelle C.J."/>
            <person name="Probst A.J."/>
            <person name="Thomas B.C."/>
            <person name="Singh A."/>
            <person name="Wilkins M.J."/>
            <person name="Karaoz U."/>
            <person name="Brodie E.L."/>
            <person name="Williams K.H."/>
            <person name="Hubbard S.S."/>
            <person name="Banfield J.F."/>
        </authorList>
    </citation>
    <scope>NUCLEOTIDE SEQUENCE [LARGE SCALE GENOMIC DNA]</scope>
</reference>
<dbReference type="PANTHER" id="PTHR33434">
    <property type="entry name" value="DEGV DOMAIN-CONTAINING PROTEIN DR_1986-RELATED"/>
    <property type="match status" value="1"/>
</dbReference>
<organism evidence="2 3">
    <name type="scientific">Candidatus Aquicultor primus</name>
    <dbReference type="NCBI Taxonomy" id="1797195"/>
    <lineage>
        <taxon>Bacteria</taxon>
        <taxon>Bacillati</taxon>
        <taxon>Actinomycetota</taxon>
        <taxon>Candidatus Aquicultoria</taxon>
        <taxon>Candidatus Aquicultorales</taxon>
        <taxon>Candidatus Aquicultoraceae</taxon>
        <taxon>Candidatus Aquicultor</taxon>
    </lineage>
</organism>
<dbReference type="PROSITE" id="PS51482">
    <property type="entry name" value="DEGV"/>
    <property type="match status" value="1"/>
</dbReference>